<accession>A0A395SFL3</accession>
<dbReference type="PANTHER" id="PTHR46411">
    <property type="entry name" value="FAMILY ATPASE, PUTATIVE-RELATED"/>
    <property type="match status" value="1"/>
</dbReference>
<evidence type="ECO:0000259" key="1">
    <source>
        <dbReference type="SMART" id="SM00382"/>
    </source>
</evidence>
<dbReference type="InterPro" id="IPR054289">
    <property type="entry name" value="DUF7025"/>
</dbReference>
<protein>
    <recommendedName>
        <fullName evidence="1">AAA+ ATPase domain-containing protein</fullName>
    </recommendedName>
</protein>
<dbReference type="PANTHER" id="PTHR46411:SF3">
    <property type="entry name" value="AAA+ ATPASE DOMAIN-CONTAINING PROTEIN"/>
    <property type="match status" value="1"/>
</dbReference>
<dbReference type="SMART" id="SM00382">
    <property type="entry name" value="AAA"/>
    <property type="match status" value="1"/>
</dbReference>
<dbReference type="Pfam" id="PF22942">
    <property type="entry name" value="DUF7025"/>
    <property type="match status" value="1"/>
</dbReference>
<dbReference type="OrthoDB" id="10042665at2759"/>
<dbReference type="Gene3D" id="3.40.50.300">
    <property type="entry name" value="P-loop containing nucleotide triphosphate hydrolases"/>
    <property type="match status" value="1"/>
</dbReference>
<gene>
    <name evidence="2" type="ORF">FLONG3_7335</name>
</gene>
<name>A0A395SFL3_9HYPO</name>
<comment type="caution">
    <text evidence="2">The sequence shown here is derived from an EMBL/GenBank/DDBJ whole genome shotgun (WGS) entry which is preliminary data.</text>
</comment>
<sequence length="723" mass="83209">MNRLSGLARKCKDKHFRCKESPHEQSVNSKDPSFGADMTVETLYEGKRSHPNNFDWSNIPPTPISESATKVRNRFALKIYKINDLDKDIISGRYPFKYHRIDIQNPLLVKALEPILKKEGVYIDIHDIAVFHEPFRPLWFCHNAIQDLHMETKEHDPLKGYLQLLIQVLDECFHELKIKRQAFDKNLIDYQTAWTLFPRDSTIYSYGVDSEFISKVHDTSYEENNECKRLVITTKVISFNGKEFVWEKKKLHIDSFVGNKPIRELRHYPIDKHPDPRSIEDSLMARGRKVLYFQGVKHCSYNGIALHVGDQGCPKEMQKHHVQGRILVDVVGYNRHHLTKGNRENGDPEIEVADVVQRSNTPYRGNAKSTNINQYRLSEEDQVMNQKNLLKKPNELAFISDLIGGYALENKIWVYFYVEDILPITWNDAAYSHLVFNESQKELVLSFVENHRVTDDPSGAMQDVIVGKSQGLIVLLSGPPGTGKTLMAEAIADRARRPLFYLQTEDLDVGPATLGANIKRIFEMATEWNAIILLDEADVFLAQRNRYNVQRNELVSIFLRELEYFRGIIFLTTNLYPTIDTAFRSRVSLHLIFESLNRAAREAIWRKFLKHLPDDNRNSDFIDDFCGTGPAATMNAGTDEDAEGGISTNRDDRLVDDMLDDIDIAELSLWQLDGRQIKTAVKMASSWCGFRRYSMTVALLEQCIKVTSPHTTKESDIDESLYE</sequence>
<dbReference type="SUPFAM" id="SSF52540">
    <property type="entry name" value="P-loop containing nucleoside triphosphate hydrolases"/>
    <property type="match status" value="1"/>
</dbReference>
<dbReference type="Pfam" id="PF00004">
    <property type="entry name" value="AAA"/>
    <property type="match status" value="1"/>
</dbReference>
<dbReference type="STRING" id="694270.A0A395SFL3"/>
<proteinExistence type="predicted"/>
<dbReference type="InterPro" id="IPR027417">
    <property type="entry name" value="P-loop_NTPase"/>
</dbReference>
<evidence type="ECO:0000313" key="2">
    <source>
        <dbReference type="EMBL" id="RGP70879.1"/>
    </source>
</evidence>
<dbReference type="Proteomes" id="UP000266234">
    <property type="component" value="Unassembled WGS sequence"/>
</dbReference>
<dbReference type="InterPro" id="IPR003593">
    <property type="entry name" value="AAA+_ATPase"/>
</dbReference>
<feature type="domain" description="AAA+ ATPase" evidence="1">
    <location>
        <begin position="470"/>
        <end position="597"/>
    </location>
</feature>
<dbReference type="EMBL" id="PXOG01000167">
    <property type="protein sequence ID" value="RGP70879.1"/>
    <property type="molecule type" value="Genomic_DNA"/>
</dbReference>
<reference evidence="2 3" key="1">
    <citation type="journal article" date="2018" name="PLoS Pathog.">
        <title>Evolution of structural diversity of trichothecenes, a family of toxins produced by plant pathogenic and entomopathogenic fungi.</title>
        <authorList>
            <person name="Proctor R.H."/>
            <person name="McCormick S.P."/>
            <person name="Kim H.S."/>
            <person name="Cardoza R.E."/>
            <person name="Stanley A.M."/>
            <person name="Lindo L."/>
            <person name="Kelly A."/>
            <person name="Brown D.W."/>
            <person name="Lee T."/>
            <person name="Vaughan M.M."/>
            <person name="Alexander N.J."/>
            <person name="Busman M."/>
            <person name="Gutierrez S."/>
        </authorList>
    </citation>
    <scope>NUCLEOTIDE SEQUENCE [LARGE SCALE GENOMIC DNA]</scope>
    <source>
        <strain evidence="2 3">NRRL 20695</strain>
    </source>
</reference>
<dbReference type="CDD" id="cd19481">
    <property type="entry name" value="RecA-like_protease"/>
    <property type="match status" value="1"/>
</dbReference>
<keyword evidence="3" id="KW-1185">Reference proteome</keyword>
<dbReference type="InterPro" id="IPR003959">
    <property type="entry name" value="ATPase_AAA_core"/>
</dbReference>
<dbReference type="GO" id="GO:0005524">
    <property type="term" value="F:ATP binding"/>
    <property type="evidence" value="ECO:0007669"/>
    <property type="project" value="InterPro"/>
</dbReference>
<evidence type="ECO:0000313" key="3">
    <source>
        <dbReference type="Proteomes" id="UP000266234"/>
    </source>
</evidence>
<dbReference type="AlphaFoldDB" id="A0A395SFL3"/>
<organism evidence="2 3">
    <name type="scientific">Fusarium longipes</name>
    <dbReference type="NCBI Taxonomy" id="694270"/>
    <lineage>
        <taxon>Eukaryota</taxon>
        <taxon>Fungi</taxon>
        <taxon>Dikarya</taxon>
        <taxon>Ascomycota</taxon>
        <taxon>Pezizomycotina</taxon>
        <taxon>Sordariomycetes</taxon>
        <taxon>Hypocreomycetidae</taxon>
        <taxon>Hypocreales</taxon>
        <taxon>Nectriaceae</taxon>
        <taxon>Fusarium</taxon>
    </lineage>
</organism>
<dbReference type="GO" id="GO:0016887">
    <property type="term" value="F:ATP hydrolysis activity"/>
    <property type="evidence" value="ECO:0007669"/>
    <property type="project" value="InterPro"/>
</dbReference>